<dbReference type="AlphaFoldDB" id="A0A2P4PW27"/>
<evidence type="ECO:0000313" key="2">
    <source>
        <dbReference type="EMBL" id="POG69581.1"/>
    </source>
</evidence>
<keyword evidence="3" id="KW-1185">Reference proteome</keyword>
<protein>
    <submittedName>
        <fullName evidence="2">Uncharacterized protein</fullName>
    </submittedName>
</protein>
<feature type="signal peptide" evidence="1">
    <location>
        <begin position="1"/>
        <end position="20"/>
    </location>
</feature>
<comment type="caution">
    <text evidence="2">The sequence shown here is derived from an EMBL/GenBank/DDBJ whole genome shotgun (WGS) entry which is preliminary data.</text>
</comment>
<proteinExistence type="predicted"/>
<gene>
    <name evidence="2" type="ORF">GLOIN_2v1479934</name>
</gene>
<keyword evidence="1" id="KW-0732">Signal</keyword>
<evidence type="ECO:0000313" key="3">
    <source>
        <dbReference type="Proteomes" id="UP000018888"/>
    </source>
</evidence>
<organism evidence="2 3">
    <name type="scientific">Rhizophagus irregularis (strain DAOM 181602 / DAOM 197198 / MUCL 43194)</name>
    <name type="common">Arbuscular mycorrhizal fungus</name>
    <name type="synonym">Glomus intraradices</name>
    <dbReference type="NCBI Taxonomy" id="747089"/>
    <lineage>
        <taxon>Eukaryota</taxon>
        <taxon>Fungi</taxon>
        <taxon>Fungi incertae sedis</taxon>
        <taxon>Mucoromycota</taxon>
        <taxon>Glomeromycotina</taxon>
        <taxon>Glomeromycetes</taxon>
        <taxon>Glomerales</taxon>
        <taxon>Glomeraceae</taxon>
        <taxon>Rhizophagus</taxon>
    </lineage>
</organism>
<name>A0A2P4PW27_RHIID</name>
<dbReference type="VEuPathDB" id="FungiDB:RhiirFUN_010349"/>
<reference evidence="2 3" key="1">
    <citation type="journal article" date="2013" name="Proc. Natl. Acad. Sci. U.S.A.">
        <title>Genome of an arbuscular mycorrhizal fungus provides insight into the oldest plant symbiosis.</title>
        <authorList>
            <person name="Tisserant E."/>
            <person name="Malbreil M."/>
            <person name="Kuo A."/>
            <person name="Kohler A."/>
            <person name="Symeonidi A."/>
            <person name="Balestrini R."/>
            <person name="Charron P."/>
            <person name="Duensing N."/>
            <person name="Frei Dit Frey N."/>
            <person name="Gianinazzi-Pearson V."/>
            <person name="Gilbert L.B."/>
            <person name="Handa Y."/>
            <person name="Herr J.R."/>
            <person name="Hijri M."/>
            <person name="Koul R."/>
            <person name="Kawaguchi M."/>
            <person name="Krajinski F."/>
            <person name="Lammers P.J."/>
            <person name="Masclaux F.G."/>
            <person name="Murat C."/>
            <person name="Morin E."/>
            <person name="Ndikumana S."/>
            <person name="Pagni M."/>
            <person name="Petitpierre D."/>
            <person name="Requena N."/>
            <person name="Rosikiewicz P."/>
            <person name="Riley R."/>
            <person name="Saito K."/>
            <person name="San Clemente H."/>
            <person name="Shapiro H."/>
            <person name="van Tuinen D."/>
            <person name="Becard G."/>
            <person name="Bonfante P."/>
            <person name="Paszkowski U."/>
            <person name="Shachar-Hill Y.Y."/>
            <person name="Tuskan G.A."/>
            <person name="Young P.W."/>
            <person name="Sanders I.R."/>
            <person name="Henrissat B."/>
            <person name="Rensing S.A."/>
            <person name="Grigoriev I.V."/>
            <person name="Corradi N."/>
            <person name="Roux C."/>
            <person name="Martin F."/>
        </authorList>
    </citation>
    <scope>NUCLEOTIDE SEQUENCE [LARGE SCALE GENOMIC DNA]</scope>
    <source>
        <strain evidence="2 3">DAOM 197198</strain>
    </source>
</reference>
<dbReference type="Proteomes" id="UP000018888">
    <property type="component" value="Unassembled WGS sequence"/>
</dbReference>
<sequence>MFANVLFFFFVGSRSPPLFGASPPAFGALFLLSPFHFGPPLFALENRFFFGLILNRRVSIIKLAGFPFLELYWMGGFSPWDFIGWADKFRIFETLIFLLKKY</sequence>
<dbReference type="EMBL" id="AUPC02000133">
    <property type="protein sequence ID" value="POG69581.1"/>
    <property type="molecule type" value="Genomic_DNA"/>
</dbReference>
<reference evidence="2 3" key="2">
    <citation type="journal article" date="2018" name="New Phytol.">
        <title>High intraspecific genome diversity in the model arbuscular mycorrhizal symbiont Rhizophagus irregularis.</title>
        <authorList>
            <person name="Chen E.C.H."/>
            <person name="Morin E."/>
            <person name="Beaudet D."/>
            <person name="Noel J."/>
            <person name="Yildirir G."/>
            <person name="Ndikumana S."/>
            <person name="Charron P."/>
            <person name="St-Onge C."/>
            <person name="Giorgi J."/>
            <person name="Kruger M."/>
            <person name="Marton T."/>
            <person name="Ropars J."/>
            <person name="Grigoriev I.V."/>
            <person name="Hainaut M."/>
            <person name="Henrissat B."/>
            <person name="Roux C."/>
            <person name="Martin F."/>
            <person name="Corradi N."/>
        </authorList>
    </citation>
    <scope>NUCLEOTIDE SEQUENCE [LARGE SCALE GENOMIC DNA]</scope>
    <source>
        <strain evidence="2 3">DAOM 197198</strain>
    </source>
</reference>
<evidence type="ECO:0000256" key="1">
    <source>
        <dbReference type="SAM" id="SignalP"/>
    </source>
</evidence>
<feature type="chain" id="PRO_5015193452" evidence="1">
    <location>
        <begin position="21"/>
        <end position="102"/>
    </location>
</feature>
<accession>A0A2P4PW27</accession>